<dbReference type="STRING" id="92696.A0A4R0RX87"/>
<dbReference type="InterPro" id="IPR036188">
    <property type="entry name" value="FAD/NAD-bd_sf"/>
</dbReference>
<dbReference type="SUPFAM" id="SSF51905">
    <property type="entry name" value="FAD/NAD(P)-binding domain"/>
    <property type="match status" value="1"/>
</dbReference>
<dbReference type="InterPro" id="IPR007867">
    <property type="entry name" value="GMC_OxRtase_C"/>
</dbReference>
<dbReference type="OrthoDB" id="269227at2759"/>
<gene>
    <name evidence="4" type="ORF">EIP91_007312</name>
</gene>
<proteinExistence type="inferred from homology"/>
<sequence>MKPRDKGGVVDTRLNVYRVEGLKVADLSIAPGNVSANTYSTVLAIGERAAVIIAEELGIKGV</sequence>
<dbReference type="EMBL" id="RWJN01000004">
    <property type="protein sequence ID" value="TCD71565.1"/>
    <property type="molecule type" value="Genomic_DNA"/>
</dbReference>
<accession>A0A4R0RX87</accession>
<comment type="similarity">
    <text evidence="2">Belongs to the GMC oxidoreductase family.</text>
</comment>
<dbReference type="GO" id="GO:0016614">
    <property type="term" value="F:oxidoreductase activity, acting on CH-OH group of donors"/>
    <property type="evidence" value="ECO:0007669"/>
    <property type="project" value="InterPro"/>
</dbReference>
<evidence type="ECO:0000313" key="4">
    <source>
        <dbReference type="EMBL" id="TCD71565.1"/>
    </source>
</evidence>
<protein>
    <recommendedName>
        <fullName evidence="3">Glucose-methanol-choline oxidoreductase C-terminal domain-containing protein</fullName>
    </recommendedName>
</protein>
<evidence type="ECO:0000313" key="5">
    <source>
        <dbReference type="Proteomes" id="UP000292702"/>
    </source>
</evidence>
<evidence type="ECO:0000256" key="1">
    <source>
        <dbReference type="ARBA" id="ARBA00001974"/>
    </source>
</evidence>
<evidence type="ECO:0000259" key="3">
    <source>
        <dbReference type="Pfam" id="PF05199"/>
    </source>
</evidence>
<dbReference type="Proteomes" id="UP000292702">
    <property type="component" value="Unassembled WGS sequence"/>
</dbReference>
<keyword evidence="5" id="KW-1185">Reference proteome</keyword>
<reference evidence="4 5" key="1">
    <citation type="submission" date="2018-11" db="EMBL/GenBank/DDBJ databases">
        <title>Genome assembly of Steccherinum ochraceum LE-BIN_3174, the white-rot fungus of the Steccherinaceae family (The Residual Polyporoid clade, Polyporales, Basidiomycota).</title>
        <authorList>
            <person name="Fedorova T.V."/>
            <person name="Glazunova O.A."/>
            <person name="Landesman E.O."/>
            <person name="Moiseenko K.V."/>
            <person name="Psurtseva N.V."/>
            <person name="Savinova O.S."/>
            <person name="Shakhova N.V."/>
            <person name="Tyazhelova T.V."/>
            <person name="Vasina D.V."/>
        </authorList>
    </citation>
    <scope>NUCLEOTIDE SEQUENCE [LARGE SCALE GENOMIC DNA]</scope>
    <source>
        <strain evidence="4 5">LE-BIN_3174</strain>
    </source>
</reference>
<dbReference type="Gene3D" id="3.50.50.60">
    <property type="entry name" value="FAD/NAD(P)-binding domain"/>
    <property type="match status" value="1"/>
</dbReference>
<comment type="caution">
    <text evidence="4">The sequence shown here is derived from an EMBL/GenBank/DDBJ whole genome shotgun (WGS) entry which is preliminary data.</text>
</comment>
<dbReference type="Pfam" id="PF05199">
    <property type="entry name" value="GMC_oxred_C"/>
    <property type="match status" value="1"/>
</dbReference>
<feature type="domain" description="Glucose-methanol-choline oxidoreductase C-terminal" evidence="3">
    <location>
        <begin position="3"/>
        <end position="46"/>
    </location>
</feature>
<organism evidence="4 5">
    <name type="scientific">Steccherinum ochraceum</name>
    <dbReference type="NCBI Taxonomy" id="92696"/>
    <lineage>
        <taxon>Eukaryota</taxon>
        <taxon>Fungi</taxon>
        <taxon>Dikarya</taxon>
        <taxon>Basidiomycota</taxon>
        <taxon>Agaricomycotina</taxon>
        <taxon>Agaricomycetes</taxon>
        <taxon>Polyporales</taxon>
        <taxon>Steccherinaceae</taxon>
        <taxon>Steccherinum</taxon>
    </lineage>
</organism>
<comment type="cofactor">
    <cofactor evidence="1">
        <name>FAD</name>
        <dbReference type="ChEBI" id="CHEBI:57692"/>
    </cofactor>
</comment>
<dbReference type="AlphaFoldDB" id="A0A4R0RX87"/>
<dbReference type="PANTHER" id="PTHR11552:SF78">
    <property type="entry name" value="GLUCOSE-METHANOL-CHOLINE OXIDOREDUCTASE N-TERMINAL DOMAIN-CONTAINING PROTEIN"/>
    <property type="match status" value="1"/>
</dbReference>
<dbReference type="GO" id="GO:0050660">
    <property type="term" value="F:flavin adenine dinucleotide binding"/>
    <property type="evidence" value="ECO:0007669"/>
    <property type="project" value="InterPro"/>
</dbReference>
<dbReference type="PANTHER" id="PTHR11552">
    <property type="entry name" value="GLUCOSE-METHANOL-CHOLINE GMC OXIDOREDUCTASE"/>
    <property type="match status" value="1"/>
</dbReference>
<dbReference type="InterPro" id="IPR012132">
    <property type="entry name" value="GMC_OxRdtase"/>
</dbReference>
<evidence type="ECO:0000256" key="2">
    <source>
        <dbReference type="ARBA" id="ARBA00010790"/>
    </source>
</evidence>
<name>A0A4R0RX87_9APHY</name>